<dbReference type="SUPFAM" id="SSF53756">
    <property type="entry name" value="UDP-Glycosyltransferase/glycogen phosphorylase"/>
    <property type="match status" value="1"/>
</dbReference>
<evidence type="ECO:0000313" key="5">
    <source>
        <dbReference type="Proteomes" id="UP000434036"/>
    </source>
</evidence>
<dbReference type="RefSeq" id="WP_160624414.1">
    <property type="nucleotide sequence ID" value="NZ_WUUQ01000001.1"/>
</dbReference>
<evidence type="ECO:0000256" key="2">
    <source>
        <dbReference type="ARBA" id="ARBA00022679"/>
    </source>
</evidence>
<dbReference type="CDD" id="cd03801">
    <property type="entry name" value="GT4_PimA-like"/>
    <property type="match status" value="1"/>
</dbReference>
<reference evidence="4 5" key="1">
    <citation type="submission" date="2019-12" db="EMBL/GenBank/DDBJ databases">
        <authorList>
            <person name="Yang R."/>
        </authorList>
    </citation>
    <scope>NUCLEOTIDE SEQUENCE [LARGE SCALE GENOMIC DNA]</scope>
    <source>
        <strain evidence="4 5">DONG20-135</strain>
    </source>
</reference>
<dbReference type="Proteomes" id="UP000434036">
    <property type="component" value="Unassembled WGS sequence"/>
</dbReference>
<dbReference type="PANTHER" id="PTHR12526">
    <property type="entry name" value="GLYCOSYLTRANSFERASE"/>
    <property type="match status" value="1"/>
</dbReference>
<dbReference type="InterPro" id="IPR001296">
    <property type="entry name" value="Glyco_trans_1"/>
</dbReference>
<dbReference type="Pfam" id="PF16994">
    <property type="entry name" value="Glyco_trans_4_5"/>
    <property type="match status" value="1"/>
</dbReference>
<name>A0A6N8U8E5_9FIRM</name>
<evidence type="ECO:0000256" key="1">
    <source>
        <dbReference type="ARBA" id="ARBA00022676"/>
    </source>
</evidence>
<feature type="domain" description="Glycosyl transferase family 1" evidence="3">
    <location>
        <begin position="330"/>
        <end position="502"/>
    </location>
</feature>
<dbReference type="Gene3D" id="3.40.50.2000">
    <property type="entry name" value="Glycogen Phosphorylase B"/>
    <property type="match status" value="2"/>
</dbReference>
<organism evidence="4 5">
    <name type="scientific">Copranaerobaculum intestinale</name>
    <dbReference type="NCBI Taxonomy" id="2692629"/>
    <lineage>
        <taxon>Bacteria</taxon>
        <taxon>Bacillati</taxon>
        <taxon>Bacillota</taxon>
        <taxon>Erysipelotrichia</taxon>
        <taxon>Erysipelotrichales</taxon>
        <taxon>Erysipelotrichaceae</taxon>
        <taxon>Copranaerobaculum</taxon>
    </lineage>
</organism>
<evidence type="ECO:0000259" key="3">
    <source>
        <dbReference type="Pfam" id="PF00534"/>
    </source>
</evidence>
<protein>
    <submittedName>
        <fullName evidence="4">Glycosyltransferase</fullName>
    </submittedName>
</protein>
<reference evidence="4 5" key="2">
    <citation type="submission" date="2020-01" db="EMBL/GenBank/DDBJ databases">
        <title>Clostridiaceae sp. nov. isolated from the gut of human by culturomics.</title>
        <authorList>
            <person name="Chang Y."/>
        </authorList>
    </citation>
    <scope>NUCLEOTIDE SEQUENCE [LARGE SCALE GENOMIC DNA]</scope>
    <source>
        <strain evidence="4 5">DONG20-135</strain>
    </source>
</reference>
<dbReference type="InterPro" id="IPR041693">
    <property type="entry name" value="Glyco_trans_4_5"/>
</dbReference>
<sequence length="522" mass="60187">MKNIMRKLHVKEDQIPPDAVMNTFDVKYGKLLKTENVVLRNGSWRTTSDDPFFIFQFSSPFQQAYLELKMNKQFSEDEVIFVYYASDENFTQKNTVKISVNSNKMYEGVIFFHETVQFIRFDPCEHIIDLASFHIKIIPLISETDCREAILNKYSCIKGNGIVLVSHDLTKTGAPILVCNIARSLIDRGEQVIVLAQNGGILLHMLQQDKIPVFVLTDLFEKKSLKQSKRDIFSTFIRAFYQIGYSRVLLNTIISGNIAKIFKTEGFKIITLIHEMRTSIEHYNFGRYGEDIRLYSDAVVFPAECVKKDFESLYGETSNAYIYPQGYFQKENADRASEILVSEKYILGLGTFSLRKGTDLFCSAAIEILKRGIRDYQFVWIGDYEDTELYYWLKLQIQKAGFEKYFIFIPLLPENSYNSMVKSASAFWLTSREDPFPNVMIDAVFNKVPVFAFLHAGGADSLLADGRGFLISRFDIVKLADLTLQSLKNSKEIETMTNTARNYAVLNLQFENYIQKLIDLWE</sequence>
<gene>
    <name evidence="4" type="ORF">GSF08_03415</name>
</gene>
<keyword evidence="5" id="KW-1185">Reference proteome</keyword>
<keyword evidence="2 4" id="KW-0808">Transferase</keyword>
<dbReference type="EMBL" id="WUUQ01000001">
    <property type="protein sequence ID" value="MXQ72983.1"/>
    <property type="molecule type" value="Genomic_DNA"/>
</dbReference>
<keyword evidence="1" id="KW-0328">Glycosyltransferase</keyword>
<dbReference type="GO" id="GO:0016757">
    <property type="term" value="F:glycosyltransferase activity"/>
    <property type="evidence" value="ECO:0007669"/>
    <property type="project" value="UniProtKB-KW"/>
</dbReference>
<comment type="caution">
    <text evidence="4">The sequence shown here is derived from an EMBL/GenBank/DDBJ whole genome shotgun (WGS) entry which is preliminary data.</text>
</comment>
<dbReference type="AlphaFoldDB" id="A0A6N8U8E5"/>
<accession>A0A6N8U8E5</accession>
<evidence type="ECO:0000313" key="4">
    <source>
        <dbReference type="EMBL" id="MXQ72983.1"/>
    </source>
</evidence>
<dbReference type="Pfam" id="PF00534">
    <property type="entry name" value="Glycos_transf_1"/>
    <property type="match status" value="1"/>
</dbReference>
<proteinExistence type="predicted"/>
<dbReference type="PANTHER" id="PTHR12526:SF629">
    <property type="entry name" value="TEICHURONIC ACID BIOSYNTHESIS GLYCOSYLTRANSFERASE TUAH-RELATED"/>
    <property type="match status" value="1"/>
</dbReference>